<comment type="caution">
    <text evidence="6">The sequence shown here is derived from an EMBL/GenBank/DDBJ whole genome shotgun (WGS) entry which is preliminary data.</text>
</comment>
<dbReference type="PANTHER" id="PTHR46481:SF10">
    <property type="entry name" value="ZINC FINGER BED DOMAIN-CONTAINING PROTEIN 39"/>
    <property type="match status" value="1"/>
</dbReference>
<sequence>MEEELKLKHLGCFAHTLNLIACDATNNITGLLNKIKSIVAFFKRSSSALARFNEQQKQLSNKEPKKLVQSVATRWNSTYYMIERFSELEEPLRTTMALVTTKELLIVSIEEWDFLKEMIKVLKPLETVTTYISGQNYVTASSLIIITDGLFRDVQKF</sequence>
<name>A0AAV8X465_9CUCU</name>
<dbReference type="SUPFAM" id="SSF53098">
    <property type="entry name" value="Ribonuclease H-like"/>
    <property type="match status" value="1"/>
</dbReference>
<keyword evidence="3" id="KW-0863">Zinc-finger</keyword>
<dbReference type="InterPro" id="IPR052035">
    <property type="entry name" value="ZnF_BED_domain_contain"/>
</dbReference>
<keyword evidence="2" id="KW-0479">Metal-binding</keyword>
<dbReference type="AlphaFoldDB" id="A0AAV8X465"/>
<comment type="subcellular location">
    <subcellularLocation>
        <location evidence="1">Nucleus</location>
    </subcellularLocation>
</comment>
<evidence type="ECO:0008006" key="8">
    <source>
        <dbReference type="Google" id="ProtNLM"/>
    </source>
</evidence>
<dbReference type="EMBL" id="JANEYF010003848">
    <property type="protein sequence ID" value="KAJ8933560.1"/>
    <property type="molecule type" value="Genomic_DNA"/>
</dbReference>
<evidence type="ECO:0000313" key="6">
    <source>
        <dbReference type="EMBL" id="KAJ8933560.1"/>
    </source>
</evidence>
<accession>A0AAV8X465</accession>
<dbReference type="InterPro" id="IPR012337">
    <property type="entry name" value="RNaseH-like_sf"/>
</dbReference>
<evidence type="ECO:0000313" key="7">
    <source>
        <dbReference type="Proteomes" id="UP001162156"/>
    </source>
</evidence>
<keyword evidence="4" id="KW-0862">Zinc</keyword>
<evidence type="ECO:0000256" key="3">
    <source>
        <dbReference type="ARBA" id="ARBA00022771"/>
    </source>
</evidence>
<organism evidence="6 7">
    <name type="scientific">Rhamnusium bicolor</name>
    <dbReference type="NCBI Taxonomy" id="1586634"/>
    <lineage>
        <taxon>Eukaryota</taxon>
        <taxon>Metazoa</taxon>
        <taxon>Ecdysozoa</taxon>
        <taxon>Arthropoda</taxon>
        <taxon>Hexapoda</taxon>
        <taxon>Insecta</taxon>
        <taxon>Pterygota</taxon>
        <taxon>Neoptera</taxon>
        <taxon>Endopterygota</taxon>
        <taxon>Coleoptera</taxon>
        <taxon>Polyphaga</taxon>
        <taxon>Cucujiformia</taxon>
        <taxon>Chrysomeloidea</taxon>
        <taxon>Cerambycidae</taxon>
        <taxon>Lepturinae</taxon>
        <taxon>Rhagiini</taxon>
        <taxon>Rhamnusium</taxon>
    </lineage>
</organism>
<dbReference type="Proteomes" id="UP001162156">
    <property type="component" value="Unassembled WGS sequence"/>
</dbReference>
<evidence type="ECO:0000256" key="2">
    <source>
        <dbReference type="ARBA" id="ARBA00022723"/>
    </source>
</evidence>
<protein>
    <recommendedName>
        <fullName evidence="8">Zinc finger BED domain-containing protein 4</fullName>
    </recommendedName>
</protein>
<evidence type="ECO:0000256" key="1">
    <source>
        <dbReference type="ARBA" id="ARBA00004123"/>
    </source>
</evidence>
<gene>
    <name evidence="6" type="ORF">NQ314_013934</name>
</gene>
<evidence type="ECO:0000256" key="4">
    <source>
        <dbReference type="ARBA" id="ARBA00022833"/>
    </source>
</evidence>
<reference evidence="6" key="1">
    <citation type="journal article" date="2023" name="Insect Mol. Biol.">
        <title>Genome sequencing provides insights into the evolution of gene families encoding plant cell wall-degrading enzymes in longhorned beetles.</title>
        <authorList>
            <person name="Shin N.R."/>
            <person name="Okamura Y."/>
            <person name="Kirsch R."/>
            <person name="Pauchet Y."/>
        </authorList>
    </citation>
    <scope>NUCLEOTIDE SEQUENCE</scope>
    <source>
        <strain evidence="6">RBIC_L_NR</strain>
    </source>
</reference>
<evidence type="ECO:0000256" key="5">
    <source>
        <dbReference type="ARBA" id="ARBA00023242"/>
    </source>
</evidence>
<dbReference type="GO" id="GO:0008270">
    <property type="term" value="F:zinc ion binding"/>
    <property type="evidence" value="ECO:0007669"/>
    <property type="project" value="UniProtKB-KW"/>
</dbReference>
<keyword evidence="7" id="KW-1185">Reference proteome</keyword>
<keyword evidence="5" id="KW-0539">Nucleus</keyword>
<dbReference type="GO" id="GO:0005634">
    <property type="term" value="C:nucleus"/>
    <property type="evidence" value="ECO:0007669"/>
    <property type="project" value="UniProtKB-SubCell"/>
</dbReference>
<dbReference type="PANTHER" id="PTHR46481">
    <property type="entry name" value="ZINC FINGER BED DOMAIN-CONTAINING PROTEIN 4"/>
    <property type="match status" value="1"/>
</dbReference>
<proteinExistence type="predicted"/>